<keyword evidence="7 8" id="KW-0694">RNA-binding</keyword>
<comment type="catalytic activity">
    <reaction evidence="8">
        <text>RNA(n+1) + phosphate = RNA(n) + a ribonucleoside 5'-diphosphate</text>
        <dbReference type="Rhea" id="RHEA:22096"/>
        <dbReference type="Rhea" id="RHEA-COMP:14527"/>
        <dbReference type="Rhea" id="RHEA-COMP:17342"/>
        <dbReference type="ChEBI" id="CHEBI:43474"/>
        <dbReference type="ChEBI" id="CHEBI:57930"/>
        <dbReference type="ChEBI" id="CHEBI:140395"/>
        <dbReference type="EC" id="2.7.7.8"/>
    </reaction>
</comment>
<evidence type="ECO:0000256" key="8">
    <source>
        <dbReference type="HAMAP-Rule" id="MF_01595"/>
    </source>
</evidence>
<dbReference type="SUPFAM" id="SSF46915">
    <property type="entry name" value="Polynucleotide phosphorylase/guanosine pentaphosphate synthase (PNPase/GPSI), domain 3"/>
    <property type="match status" value="1"/>
</dbReference>
<dbReference type="PANTHER" id="PTHR11252:SF0">
    <property type="entry name" value="POLYRIBONUCLEOTIDE NUCLEOTIDYLTRANSFERASE 1, MITOCHONDRIAL"/>
    <property type="match status" value="1"/>
</dbReference>
<dbReference type="GO" id="GO:0000175">
    <property type="term" value="F:3'-5'-RNA exonuclease activity"/>
    <property type="evidence" value="ECO:0007669"/>
    <property type="project" value="TreeGrafter"/>
</dbReference>
<dbReference type="InterPro" id="IPR036345">
    <property type="entry name" value="ExoRNase_PH_dom2_sf"/>
</dbReference>
<dbReference type="CDD" id="cd11364">
    <property type="entry name" value="RNase_PH_PNPase_2"/>
    <property type="match status" value="1"/>
</dbReference>
<keyword evidence="6 8" id="KW-0460">Magnesium</keyword>
<dbReference type="InterPro" id="IPR036612">
    <property type="entry name" value="KH_dom_type_1_sf"/>
</dbReference>
<dbReference type="HAMAP" id="MF_01595">
    <property type="entry name" value="PNPase"/>
    <property type="match status" value="1"/>
</dbReference>
<dbReference type="SUPFAM" id="SSF54211">
    <property type="entry name" value="Ribosomal protein S5 domain 2-like"/>
    <property type="match status" value="2"/>
</dbReference>
<keyword evidence="4 8" id="KW-0548">Nucleotidyltransferase</keyword>
<dbReference type="GO" id="GO:0006396">
    <property type="term" value="P:RNA processing"/>
    <property type="evidence" value="ECO:0007669"/>
    <property type="project" value="InterPro"/>
</dbReference>
<sequence>MSMTPTKVECQLGDKTLTIETGQVARQAHGSVIVTMGETKVFAAVCTDKGRDDLDFFPLTVDYREKTESAGKIPGGFFKREGRPTTKEILTMRMIDRSIRPLFPDGFRQEVQVMTHVLSFDGEHASDVLAMIGGFAAVHISQIPFACAMGAVRIGHVDGELVAFPAVADQRGSSRLDLVVAGHDKAVAMVEASAKELPEAEMIDALELAHDTIRKICGAVDELREKAGKPKMEFTAPQGDAELEAAIGAYRARVKEVIYTQGKHERDAAVGAVRNVAVADLTAGIEDSAELKARTKAVKEAFYSLKGSVERECILDGKRVDGRAHDEIREITIVPNFVPRQHGSVLFTRGETQALVSTTLGTRDDEAIIDGIEEEYRKSFYLHYNFPAYSVGECRRLMGPGRREIGHGMLAERALQAVLPSKEAFPYTIRIVSDITESNGSSSMASVCGGCLSMMVGGVPLTQPVAGIAMGLVQEGGKTAILSDILGSEDHTGDMDFKVAGSGLGITALQMDIKVDGVSRELLTSALQQAREGRIHILKKMLAAVPAPSDDVSKHAPRMESLNIPQERIGFLIGPGGRTIKGLEADYGVRVAVSEDGHVTIAGVDREKLATCYKHVQAMCETPKIGSRYSGTVRSVKDFGAFIEILPGVEGMCHISELAEGYVEKVTDVVNVGDELEVVIINVDDRGKVKLSHKQALETSVD</sequence>
<dbReference type="Gene3D" id="3.30.1370.10">
    <property type="entry name" value="K Homology domain, type 1"/>
    <property type="match status" value="1"/>
</dbReference>
<comment type="cofactor">
    <cofactor evidence="8">
        <name>Mg(2+)</name>
        <dbReference type="ChEBI" id="CHEBI:18420"/>
    </cofactor>
</comment>
<gene>
    <name evidence="8 10" type="primary">pnp</name>
    <name evidence="10" type="ORF">Pla133_41200</name>
</gene>
<dbReference type="FunFam" id="3.30.230.70:FF:000001">
    <property type="entry name" value="Polyribonucleotide nucleotidyltransferase"/>
    <property type="match status" value="1"/>
</dbReference>
<proteinExistence type="inferred from homology"/>
<dbReference type="SMART" id="SM00316">
    <property type="entry name" value="S1"/>
    <property type="match status" value="1"/>
</dbReference>
<dbReference type="InterPro" id="IPR003029">
    <property type="entry name" value="S1_domain"/>
</dbReference>
<keyword evidence="3 8" id="KW-0808">Transferase</keyword>
<evidence type="ECO:0000256" key="1">
    <source>
        <dbReference type="ARBA" id="ARBA00007404"/>
    </source>
</evidence>
<dbReference type="InterPro" id="IPR012162">
    <property type="entry name" value="PNPase"/>
</dbReference>
<dbReference type="InterPro" id="IPR020568">
    <property type="entry name" value="Ribosomal_Su5_D2-typ_SF"/>
</dbReference>
<dbReference type="Proteomes" id="UP000316921">
    <property type="component" value="Chromosome"/>
</dbReference>
<dbReference type="InterPro" id="IPR012340">
    <property type="entry name" value="NA-bd_OB-fold"/>
</dbReference>
<dbReference type="FunFam" id="3.30.1370.10:FF:000001">
    <property type="entry name" value="Polyribonucleotide nucleotidyltransferase"/>
    <property type="match status" value="1"/>
</dbReference>
<dbReference type="InterPro" id="IPR015847">
    <property type="entry name" value="ExoRNase_PH_dom2"/>
</dbReference>
<dbReference type="GO" id="GO:0003723">
    <property type="term" value="F:RNA binding"/>
    <property type="evidence" value="ECO:0007669"/>
    <property type="project" value="UniProtKB-UniRule"/>
</dbReference>
<dbReference type="EC" id="2.7.7.8" evidence="8"/>
<dbReference type="CDD" id="cd11363">
    <property type="entry name" value="RNase_PH_PNPase_1"/>
    <property type="match status" value="1"/>
</dbReference>
<dbReference type="SMART" id="SM00322">
    <property type="entry name" value="KH"/>
    <property type="match status" value="1"/>
</dbReference>
<dbReference type="FunFam" id="2.40.50.140:FF:000189">
    <property type="entry name" value="Polyribonucleotide nucleotidyltransferase, putative"/>
    <property type="match status" value="1"/>
</dbReference>
<evidence type="ECO:0000256" key="2">
    <source>
        <dbReference type="ARBA" id="ARBA00022490"/>
    </source>
</evidence>
<protein>
    <recommendedName>
        <fullName evidence="8">Polyribonucleotide nucleotidyltransferase</fullName>
        <ecNumber evidence="8">2.7.7.8</ecNumber>
    </recommendedName>
    <alternativeName>
        <fullName evidence="8">Polynucleotide phosphorylase</fullName>
        <shortName evidence="8">PNPase</shortName>
    </alternativeName>
</protein>
<evidence type="ECO:0000256" key="6">
    <source>
        <dbReference type="ARBA" id="ARBA00022842"/>
    </source>
</evidence>
<dbReference type="GO" id="GO:0000287">
    <property type="term" value="F:magnesium ion binding"/>
    <property type="evidence" value="ECO:0007669"/>
    <property type="project" value="UniProtKB-UniRule"/>
</dbReference>
<dbReference type="Gene3D" id="2.40.50.140">
    <property type="entry name" value="Nucleic acid-binding proteins"/>
    <property type="match status" value="1"/>
</dbReference>
<dbReference type="NCBIfam" id="TIGR03591">
    <property type="entry name" value="polynuc_phos"/>
    <property type="match status" value="1"/>
</dbReference>
<dbReference type="Pfam" id="PF00575">
    <property type="entry name" value="S1"/>
    <property type="match status" value="1"/>
</dbReference>
<dbReference type="EMBL" id="CP036287">
    <property type="protein sequence ID" value="QDU69004.1"/>
    <property type="molecule type" value="Genomic_DNA"/>
</dbReference>
<dbReference type="PROSITE" id="PS50126">
    <property type="entry name" value="S1"/>
    <property type="match status" value="1"/>
</dbReference>
<evidence type="ECO:0000313" key="11">
    <source>
        <dbReference type="Proteomes" id="UP000316921"/>
    </source>
</evidence>
<dbReference type="SUPFAM" id="SSF54791">
    <property type="entry name" value="Eukaryotic type KH-domain (KH-domain type I)"/>
    <property type="match status" value="1"/>
</dbReference>
<dbReference type="InterPro" id="IPR004088">
    <property type="entry name" value="KH_dom_type_1"/>
</dbReference>
<keyword evidence="5 8" id="KW-0479">Metal-binding</keyword>
<dbReference type="InterPro" id="IPR015848">
    <property type="entry name" value="PNPase_PH_RNA-bd_bac/org-type"/>
</dbReference>
<evidence type="ECO:0000256" key="5">
    <source>
        <dbReference type="ARBA" id="ARBA00022723"/>
    </source>
</evidence>
<dbReference type="InterPro" id="IPR004087">
    <property type="entry name" value="KH_dom"/>
</dbReference>
<dbReference type="FunFam" id="3.30.230.70:FF:000002">
    <property type="entry name" value="Polyribonucleotide nucleotidyltransferase"/>
    <property type="match status" value="1"/>
</dbReference>
<dbReference type="Pfam" id="PF00013">
    <property type="entry name" value="KH_1"/>
    <property type="match status" value="1"/>
</dbReference>
<evidence type="ECO:0000256" key="3">
    <source>
        <dbReference type="ARBA" id="ARBA00022679"/>
    </source>
</evidence>
<comment type="function">
    <text evidence="8">Involved in mRNA degradation. Catalyzes the phosphorolysis of single-stranded polyribonucleotides processively in the 3'- to 5'-direction.</text>
</comment>
<dbReference type="KEGG" id="pbap:Pla133_41200"/>
<dbReference type="PIRSF" id="PIRSF005499">
    <property type="entry name" value="PNPase"/>
    <property type="match status" value="1"/>
</dbReference>
<keyword evidence="2 8" id="KW-0963">Cytoplasm</keyword>
<dbReference type="PROSITE" id="PS50084">
    <property type="entry name" value="KH_TYPE_1"/>
    <property type="match status" value="1"/>
</dbReference>
<dbReference type="CDD" id="cd02393">
    <property type="entry name" value="KH-I_PNPase"/>
    <property type="match status" value="1"/>
</dbReference>
<feature type="binding site" evidence="8">
    <location>
        <position position="490"/>
    </location>
    <ligand>
        <name>Mg(2+)</name>
        <dbReference type="ChEBI" id="CHEBI:18420"/>
    </ligand>
</feature>
<dbReference type="CDD" id="cd04472">
    <property type="entry name" value="S1_PNPase"/>
    <property type="match status" value="1"/>
</dbReference>
<comment type="subcellular location">
    <subcellularLocation>
        <location evidence="8">Cytoplasm</location>
    </subcellularLocation>
</comment>
<dbReference type="Pfam" id="PF03725">
    <property type="entry name" value="RNase_PH_C"/>
    <property type="match status" value="1"/>
</dbReference>
<dbReference type="Pfam" id="PF03726">
    <property type="entry name" value="PNPase"/>
    <property type="match status" value="1"/>
</dbReference>
<feature type="binding site" evidence="8">
    <location>
        <position position="496"/>
    </location>
    <ligand>
        <name>Mg(2+)</name>
        <dbReference type="ChEBI" id="CHEBI:18420"/>
    </ligand>
</feature>
<accession>A0A518BPV0</accession>
<evidence type="ECO:0000313" key="10">
    <source>
        <dbReference type="EMBL" id="QDU69004.1"/>
    </source>
</evidence>
<dbReference type="SUPFAM" id="SSF55666">
    <property type="entry name" value="Ribonuclease PH domain 2-like"/>
    <property type="match status" value="2"/>
</dbReference>
<evidence type="ECO:0000256" key="4">
    <source>
        <dbReference type="ARBA" id="ARBA00022695"/>
    </source>
</evidence>
<dbReference type="NCBIfam" id="NF008805">
    <property type="entry name" value="PRK11824.1"/>
    <property type="match status" value="1"/>
</dbReference>
<comment type="similarity">
    <text evidence="1 8">Belongs to the polyribonucleotide nucleotidyltransferase family.</text>
</comment>
<keyword evidence="11" id="KW-1185">Reference proteome</keyword>
<dbReference type="AlphaFoldDB" id="A0A518BPV0"/>
<dbReference type="GO" id="GO:0004654">
    <property type="term" value="F:polyribonucleotide nucleotidyltransferase activity"/>
    <property type="evidence" value="ECO:0007669"/>
    <property type="project" value="UniProtKB-UniRule"/>
</dbReference>
<evidence type="ECO:0000259" key="9">
    <source>
        <dbReference type="PROSITE" id="PS50126"/>
    </source>
</evidence>
<dbReference type="SUPFAM" id="SSF50249">
    <property type="entry name" value="Nucleic acid-binding proteins"/>
    <property type="match status" value="1"/>
</dbReference>
<dbReference type="Pfam" id="PF01138">
    <property type="entry name" value="RNase_PH"/>
    <property type="match status" value="2"/>
</dbReference>
<dbReference type="Gene3D" id="3.30.230.70">
    <property type="entry name" value="GHMP Kinase, N-terminal domain"/>
    <property type="match status" value="2"/>
</dbReference>
<reference evidence="10 11" key="1">
    <citation type="submission" date="2019-02" db="EMBL/GenBank/DDBJ databases">
        <title>Deep-cultivation of Planctomycetes and their phenomic and genomic characterization uncovers novel biology.</title>
        <authorList>
            <person name="Wiegand S."/>
            <person name="Jogler M."/>
            <person name="Boedeker C."/>
            <person name="Pinto D."/>
            <person name="Vollmers J."/>
            <person name="Rivas-Marin E."/>
            <person name="Kohn T."/>
            <person name="Peeters S.H."/>
            <person name="Heuer A."/>
            <person name="Rast P."/>
            <person name="Oberbeckmann S."/>
            <person name="Bunk B."/>
            <person name="Jeske O."/>
            <person name="Meyerdierks A."/>
            <person name="Storesund J.E."/>
            <person name="Kallscheuer N."/>
            <person name="Luecker S."/>
            <person name="Lage O.M."/>
            <person name="Pohl T."/>
            <person name="Merkel B.J."/>
            <person name="Hornburger P."/>
            <person name="Mueller R.-W."/>
            <person name="Bruemmer F."/>
            <person name="Labrenz M."/>
            <person name="Spormann A.M."/>
            <person name="Op den Camp H."/>
            <person name="Overmann J."/>
            <person name="Amann R."/>
            <person name="Jetten M.S.M."/>
            <person name="Mascher T."/>
            <person name="Medema M.H."/>
            <person name="Devos D.P."/>
            <person name="Kaster A.-K."/>
            <person name="Ovreas L."/>
            <person name="Rohde M."/>
            <person name="Galperin M.Y."/>
            <person name="Jogler C."/>
        </authorList>
    </citation>
    <scope>NUCLEOTIDE SEQUENCE [LARGE SCALE GENOMIC DNA]</scope>
    <source>
        <strain evidence="10 11">Pla133</strain>
    </source>
</reference>
<evidence type="ECO:0000256" key="7">
    <source>
        <dbReference type="ARBA" id="ARBA00022884"/>
    </source>
</evidence>
<name>A0A518BPV0_9BACT</name>
<dbReference type="GO" id="GO:0005829">
    <property type="term" value="C:cytosol"/>
    <property type="evidence" value="ECO:0007669"/>
    <property type="project" value="TreeGrafter"/>
</dbReference>
<dbReference type="InterPro" id="IPR036456">
    <property type="entry name" value="PNPase_PH_RNA-bd_sf"/>
</dbReference>
<dbReference type="PANTHER" id="PTHR11252">
    <property type="entry name" value="POLYRIBONUCLEOTIDE NUCLEOTIDYLTRANSFERASE"/>
    <property type="match status" value="1"/>
</dbReference>
<dbReference type="GO" id="GO:0006402">
    <property type="term" value="P:mRNA catabolic process"/>
    <property type="evidence" value="ECO:0007669"/>
    <property type="project" value="UniProtKB-UniRule"/>
</dbReference>
<organism evidence="10 11">
    <name type="scientific">Engelhardtia mirabilis</name>
    <dbReference type="NCBI Taxonomy" id="2528011"/>
    <lineage>
        <taxon>Bacteria</taxon>
        <taxon>Pseudomonadati</taxon>
        <taxon>Planctomycetota</taxon>
        <taxon>Planctomycetia</taxon>
        <taxon>Planctomycetia incertae sedis</taxon>
        <taxon>Engelhardtia</taxon>
    </lineage>
</organism>
<dbReference type="InterPro" id="IPR027408">
    <property type="entry name" value="PNPase/RNase_PH_dom_sf"/>
</dbReference>
<dbReference type="InterPro" id="IPR001247">
    <property type="entry name" value="ExoRNase_PH_dom1"/>
</dbReference>
<feature type="domain" description="S1 motif" evidence="9">
    <location>
        <begin position="626"/>
        <end position="694"/>
    </location>
</feature>